<accession>A0ACC0IX35</accession>
<comment type="caution">
    <text evidence="1">The sequence shown here is derived from an EMBL/GenBank/DDBJ whole genome shotgun (WGS) entry which is preliminary data.</text>
</comment>
<evidence type="ECO:0000313" key="2">
    <source>
        <dbReference type="Proteomes" id="UP001060215"/>
    </source>
</evidence>
<gene>
    <name evidence="1" type="ORF">LOK49_LG02G00595</name>
</gene>
<proteinExistence type="predicted"/>
<dbReference type="Proteomes" id="UP001060215">
    <property type="component" value="Chromosome 3"/>
</dbReference>
<evidence type="ECO:0000313" key="1">
    <source>
        <dbReference type="EMBL" id="KAI8028521.1"/>
    </source>
</evidence>
<name>A0ACC0IX35_9ERIC</name>
<keyword evidence="2" id="KW-1185">Reference proteome</keyword>
<reference evidence="1 2" key="1">
    <citation type="journal article" date="2022" name="Plant J.">
        <title>Chromosome-level genome of Camellia lanceoleosa provides a valuable resource for understanding genome evolution and self-incompatibility.</title>
        <authorList>
            <person name="Gong W."/>
            <person name="Xiao S."/>
            <person name="Wang L."/>
            <person name="Liao Z."/>
            <person name="Chang Y."/>
            <person name="Mo W."/>
            <person name="Hu G."/>
            <person name="Li W."/>
            <person name="Zhao G."/>
            <person name="Zhu H."/>
            <person name="Hu X."/>
            <person name="Ji K."/>
            <person name="Xiang X."/>
            <person name="Song Q."/>
            <person name="Yuan D."/>
            <person name="Jin S."/>
            <person name="Zhang L."/>
        </authorList>
    </citation>
    <scope>NUCLEOTIDE SEQUENCE [LARGE SCALE GENOMIC DNA]</scope>
    <source>
        <strain evidence="1">SQ_2022a</strain>
    </source>
</reference>
<organism evidence="1 2">
    <name type="scientific">Camellia lanceoleosa</name>
    <dbReference type="NCBI Taxonomy" id="1840588"/>
    <lineage>
        <taxon>Eukaryota</taxon>
        <taxon>Viridiplantae</taxon>
        <taxon>Streptophyta</taxon>
        <taxon>Embryophyta</taxon>
        <taxon>Tracheophyta</taxon>
        <taxon>Spermatophyta</taxon>
        <taxon>Magnoliopsida</taxon>
        <taxon>eudicotyledons</taxon>
        <taxon>Gunneridae</taxon>
        <taxon>Pentapetalae</taxon>
        <taxon>asterids</taxon>
        <taxon>Ericales</taxon>
        <taxon>Theaceae</taxon>
        <taxon>Camellia</taxon>
    </lineage>
</organism>
<protein>
    <submittedName>
        <fullName evidence="1">Uncharacterized protein</fullName>
    </submittedName>
</protein>
<sequence length="93" mass="10022">MTGRKILHKMKEKHVQAVATNLEMPGSSFLLIGSVGTQPGQQISSSIQLRQRHQIHLDDSQKVSVTLYAKPLTSTLGQPSVIPASDAASTQKS</sequence>
<dbReference type="EMBL" id="CM045760">
    <property type="protein sequence ID" value="KAI8028521.1"/>
    <property type="molecule type" value="Genomic_DNA"/>
</dbReference>